<dbReference type="PANTHER" id="PTHR11157:SF19">
    <property type="entry name" value="ELONGATION OF VERY LONG CHAIN FATTY ACIDS PROTEIN 1"/>
    <property type="match status" value="1"/>
</dbReference>
<accession>A0A4W5RGQ5</accession>
<keyword evidence="4 10" id="KW-0812">Transmembrane</keyword>
<evidence type="ECO:0000256" key="3">
    <source>
        <dbReference type="ARBA" id="ARBA00022679"/>
    </source>
</evidence>
<dbReference type="GO" id="GO:0042761">
    <property type="term" value="P:very long-chain fatty acid biosynthetic process"/>
    <property type="evidence" value="ECO:0007669"/>
    <property type="project" value="TreeGrafter"/>
</dbReference>
<dbReference type="GO" id="GO:0005789">
    <property type="term" value="C:endoplasmic reticulum membrane"/>
    <property type="evidence" value="ECO:0007669"/>
    <property type="project" value="TreeGrafter"/>
</dbReference>
<dbReference type="GO" id="GO:0019367">
    <property type="term" value="P:fatty acid elongation, saturated fatty acid"/>
    <property type="evidence" value="ECO:0007669"/>
    <property type="project" value="TreeGrafter"/>
</dbReference>
<dbReference type="GO" id="GO:0034626">
    <property type="term" value="P:fatty acid elongation, polyunsaturated fatty acid"/>
    <property type="evidence" value="ECO:0007669"/>
    <property type="project" value="TreeGrafter"/>
</dbReference>
<organism evidence="11 12">
    <name type="scientific">Hucho hucho</name>
    <name type="common">huchen</name>
    <dbReference type="NCBI Taxonomy" id="62062"/>
    <lineage>
        <taxon>Eukaryota</taxon>
        <taxon>Metazoa</taxon>
        <taxon>Chordata</taxon>
        <taxon>Craniata</taxon>
        <taxon>Vertebrata</taxon>
        <taxon>Euteleostomi</taxon>
        <taxon>Actinopterygii</taxon>
        <taxon>Neopterygii</taxon>
        <taxon>Teleostei</taxon>
        <taxon>Protacanthopterygii</taxon>
        <taxon>Salmoniformes</taxon>
        <taxon>Salmonidae</taxon>
        <taxon>Salmoninae</taxon>
        <taxon>Hucho</taxon>
    </lineage>
</organism>
<feature type="transmembrane region" description="Helical" evidence="10">
    <location>
        <begin position="68"/>
        <end position="91"/>
    </location>
</feature>
<dbReference type="InterPro" id="IPR002076">
    <property type="entry name" value="ELO_fam"/>
</dbReference>
<dbReference type="EC" id="2.3.1.199" evidence="10"/>
<comment type="subcellular location">
    <subcellularLocation>
        <location evidence="1">Membrane</location>
        <topology evidence="1">Multi-pass membrane protein</topology>
    </subcellularLocation>
</comment>
<keyword evidence="5 10" id="KW-0276">Fatty acid metabolism</keyword>
<evidence type="ECO:0000256" key="7">
    <source>
        <dbReference type="ARBA" id="ARBA00023098"/>
    </source>
</evidence>
<proteinExistence type="inferred from homology"/>
<evidence type="ECO:0000256" key="2">
    <source>
        <dbReference type="ARBA" id="ARBA00022516"/>
    </source>
</evidence>
<keyword evidence="3 10" id="KW-0808">Transferase</keyword>
<evidence type="ECO:0000256" key="5">
    <source>
        <dbReference type="ARBA" id="ARBA00022832"/>
    </source>
</evidence>
<keyword evidence="2 10" id="KW-0444">Lipid biosynthesis</keyword>
<comment type="caution">
    <text evidence="10">Lacks conserved residue(s) required for the propagation of feature annotation.</text>
</comment>
<comment type="similarity">
    <text evidence="10">Belongs to the ELO family.</text>
</comment>
<evidence type="ECO:0000256" key="8">
    <source>
        <dbReference type="ARBA" id="ARBA00023136"/>
    </source>
</evidence>
<reference evidence="11" key="3">
    <citation type="submission" date="2025-09" db="UniProtKB">
        <authorList>
            <consortium name="Ensembl"/>
        </authorList>
    </citation>
    <scope>IDENTIFICATION</scope>
</reference>
<dbReference type="Pfam" id="PF01151">
    <property type="entry name" value="ELO"/>
    <property type="match status" value="1"/>
</dbReference>
<feature type="transmembrane region" description="Helical" evidence="10">
    <location>
        <begin position="34"/>
        <end position="56"/>
    </location>
</feature>
<evidence type="ECO:0000256" key="9">
    <source>
        <dbReference type="ARBA" id="ARBA00023160"/>
    </source>
</evidence>
<comment type="catalytic activity">
    <reaction evidence="10">
        <text>a very-long-chain acyl-CoA + malonyl-CoA + H(+) = a very-long-chain 3-oxoacyl-CoA + CO2 + CoA</text>
        <dbReference type="Rhea" id="RHEA:32727"/>
        <dbReference type="ChEBI" id="CHEBI:15378"/>
        <dbReference type="ChEBI" id="CHEBI:16526"/>
        <dbReference type="ChEBI" id="CHEBI:57287"/>
        <dbReference type="ChEBI" id="CHEBI:57384"/>
        <dbReference type="ChEBI" id="CHEBI:90725"/>
        <dbReference type="ChEBI" id="CHEBI:90736"/>
        <dbReference type="EC" id="2.3.1.199"/>
    </reaction>
</comment>
<name>A0A4W5RGQ5_9TELE</name>
<keyword evidence="6 10" id="KW-1133">Transmembrane helix</keyword>
<evidence type="ECO:0000256" key="4">
    <source>
        <dbReference type="ARBA" id="ARBA00022692"/>
    </source>
</evidence>
<dbReference type="Proteomes" id="UP000314982">
    <property type="component" value="Unassembled WGS sequence"/>
</dbReference>
<evidence type="ECO:0000256" key="6">
    <source>
        <dbReference type="ARBA" id="ARBA00022989"/>
    </source>
</evidence>
<dbReference type="GO" id="GO:0009922">
    <property type="term" value="F:fatty acid elongase activity"/>
    <property type="evidence" value="ECO:0007669"/>
    <property type="project" value="UniProtKB-EC"/>
</dbReference>
<sequence length="260" mass="29547">MLQDIGARAMEVYEFLLKGTDPRLWGYPLMQSPVNMTAILLTYIFFVLVAGPRFMANRKPFQLKEAMIAYNFTMVAMSTFIVYEFLMSGWATTYTWRCDAIDYSDSPQGLRMVRVAWLFLFSKFIELLDTVRLISLRFGVSPSVHIEVIIAVFDVSLFGSGVLRSEEETWPDHLPARLPPLLHALDLVVGRQLRSRGNGLFPCHGKFHCPHHHVLLLRPVCGWTTIPEVPLVEEVHDRHPAGSVCDGVPSCHPVLLHEEL</sequence>
<reference evidence="12" key="1">
    <citation type="submission" date="2018-06" db="EMBL/GenBank/DDBJ databases">
        <title>Genome assembly of Danube salmon.</title>
        <authorList>
            <person name="Macqueen D.J."/>
            <person name="Gundappa M.K."/>
        </authorList>
    </citation>
    <scope>NUCLEOTIDE SEQUENCE [LARGE SCALE GENOMIC DNA]</scope>
</reference>
<dbReference type="PANTHER" id="PTHR11157">
    <property type="entry name" value="FATTY ACID ACYL TRANSFERASE-RELATED"/>
    <property type="match status" value="1"/>
</dbReference>
<evidence type="ECO:0000256" key="10">
    <source>
        <dbReference type="RuleBase" id="RU361115"/>
    </source>
</evidence>
<keyword evidence="8 10" id="KW-0472">Membrane</keyword>
<evidence type="ECO:0000256" key="1">
    <source>
        <dbReference type="ARBA" id="ARBA00004141"/>
    </source>
</evidence>
<protein>
    <recommendedName>
        <fullName evidence="10">Elongation of very long chain fatty acids protein</fullName>
        <ecNumber evidence="10">2.3.1.199</ecNumber>
    </recommendedName>
    <alternativeName>
        <fullName evidence="10">Very-long-chain 3-oxoacyl-CoA synthase</fullName>
    </alternativeName>
</protein>
<keyword evidence="7 10" id="KW-0443">Lipid metabolism</keyword>
<reference evidence="11" key="2">
    <citation type="submission" date="2025-08" db="UniProtKB">
        <authorList>
            <consortium name="Ensembl"/>
        </authorList>
    </citation>
    <scope>IDENTIFICATION</scope>
</reference>
<dbReference type="GeneTree" id="ENSGT01050000244838"/>
<evidence type="ECO:0000313" key="11">
    <source>
        <dbReference type="Ensembl" id="ENSHHUP00000083509.1"/>
    </source>
</evidence>
<dbReference type="AlphaFoldDB" id="A0A4W5RGQ5"/>
<dbReference type="Ensembl" id="ENSHHUT00000086137.1">
    <property type="protein sequence ID" value="ENSHHUP00000083509.1"/>
    <property type="gene ID" value="ENSHHUG00000048440.1"/>
</dbReference>
<dbReference type="GO" id="GO:0030148">
    <property type="term" value="P:sphingolipid biosynthetic process"/>
    <property type="evidence" value="ECO:0007669"/>
    <property type="project" value="TreeGrafter"/>
</dbReference>
<dbReference type="GO" id="GO:0034625">
    <property type="term" value="P:fatty acid elongation, monounsaturated fatty acid"/>
    <property type="evidence" value="ECO:0007669"/>
    <property type="project" value="TreeGrafter"/>
</dbReference>
<keyword evidence="9 10" id="KW-0275">Fatty acid biosynthesis</keyword>
<keyword evidence="12" id="KW-1185">Reference proteome</keyword>
<evidence type="ECO:0000313" key="12">
    <source>
        <dbReference type="Proteomes" id="UP000314982"/>
    </source>
</evidence>